<keyword evidence="1" id="KW-0732">Signal</keyword>
<dbReference type="RefSeq" id="WP_136551558.1">
    <property type="nucleotide sequence ID" value="NZ_STGJ01000002.1"/>
</dbReference>
<sequence length="333" mass="36201">MFKAIIPLMLALGLSGLAAADTLQLRPDAPERYVVKRGDTLWAISGRYLNSPWKWPRLWQMNRAEIKDPHWIYPGDVLVLDRASGRLRLEKGPRTVKLSPHARVVDGAISSIPASRIAALLERPLVIDEAAFKASPRIVAGPDERLMLAQGNTVYAQPLPEDGRWQSFRPGRELKDPKTGERLGYEAVYTGDLDVKAQGADVSTLVVRSNVEEIAVGDRLIKYASTPVLNYVPREAPAASGGQVVAVYGGAVDAAQYDSVAINRGARDGAEVGYVFGVYKAPRLIKVDGKAVTLPASPVGRLFVYRVFDRVSYGLLLDTSQAVTVGDTLGQPE</sequence>
<feature type="domain" description="LysM" evidence="2">
    <location>
        <begin position="31"/>
        <end position="80"/>
    </location>
</feature>
<reference evidence="3 4" key="1">
    <citation type="submission" date="2019-04" db="EMBL/GenBank/DDBJ databases">
        <title>Crenobacter sp. nov.</title>
        <authorList>
            <person name="Shi S."/>
        </authorList>
    </citation>
    <scope>NUCLEOTIDE SEQUENCE [LARGE SCALE GENOMIC DNA]</scope>
    <source>
        <strain evidence="3 4">GY 70310</strain>
    </source>
</reference>
<dbReference type="EMBL" id="STGJ01000002">
    <property type="protein sequence ID" value="TIC86212.1"/>
    <property type="molecule type" value="Genomic_DNA"/>
</dbReference>
<evidence type="ECO:0000313" key="4">
    <source>
        <dbReference type="Proteomes" id="UP000308891"/>
    </source>
</evidence>
<accession>A0A4T0V3N6</accession>
<evidence type="ECO:0000256" key="1">
    <source>
        <dbReference type="SAM" id="SignalP"/>
    </source>
</evidence>
<dbReference type="CDD" id="cd00118">
    <property type="entry name" value="LysM"/>
    <property type="match status" value="1"/>
</dbReference>
<name>A0A4T0V3N6_9NEIS</name>
<dbReference type="Pfam" id="PF01476">
    <property type="entry name" value="LysM"/>
    <property type="match status" value="1"/>
</dbReference>
<dbReference type="AlphaFoldDB" id="A0A4T0V3N6"/>
<dbReference type="SMART" id="SM00257">
    <property type="entry name" value="LysM"/>
    <property type="match status" value="1"/>
</dbReference>
<dbReference type="PROSITE" id="PS51782">
    <property type="entry name" value="LYSM"/>
    <property type="match status" value="1"/>
</dbReference>
<dbReference type="InterPro" id="IPR052196">
    <property type="entry name" value="Bact_Kbp"/>
</dbReference>
<dbReference type="PANTHER" id="PTHR34700:SF4">
    <property type="entry name" value="PHAGE-LIKE ELEMENT PBSX PROTEIN XKDP"/>
    <property type="match status" value="1"/>
</dbReference>
<dbReference type="Proteomes" id="UP000308891">
    <property type="component" value="Unassembled WGS sequence"/>
</dbReference>
<dbReference type="Gene3D" id="3.10.350.10">
    <property type="entry name" value="LysM domain"/>
    <property type="match status" value="1"/>
</dbReference>
<comment type="caution">
    <text evidence="3">The sequence shown here is derived from an EMBL/GenBank/DDBJ whole genome shotgun (WGS) entry which is preliminary data.</text>
</comment>
<gene>
    <name evidence="3" type="ORF">E5K04_03690</name>
</gene>
<proteinExistence type="predicted"/>
<organism evidence="3 4">
    <name type="scientific">Crenobacter intestini</name>
    <dbReference type="NCBI Taxonomy" id="2563443"/>
    <lineage>
        <taxon>Bacteria</taxon>
        <taxon>Pseudomonadati</taxon>
        <taxon>Pseudomonadota</taxon>
        <taxon>Betaproteobacteria</taxon>
        <taxon>Neisseriales</taxon>
        <taxon>Neisseriaceae</taxon>
        <taxon>Crenobacter</taxon>
    </lineage>
</organism>
<protein>
    <submittedName>
        <fullName evidence="3">LysM peptidoglycan-binding domain-containing protein</fullName>
    </submittedName>
</protein>
<dbReference type="SUPFAM" id="SSF54106">
    <property type="entry name" value="LysM domain"/>
    <property type="match status" value="1"/>
</dbReference>
<feature type="chain" id="PRO_5020211276" evidence="1">
    <location>
        <begin position="21"/>
        <end position="333"/>
    </location>
</feature>
<dbReference type="PANTHER" id="PTHR34700">
    <property type="entry name" value="POTASSIUM BINDING PROTEIN KBP"/>
    <property type="match status" value="1"/>
</dbReference>
<dbReference type="OrthoDB" id="9765158at2"/>
<evidence type="ECO:0000313" key="3">
    <source>
        <dbReference type="EMBL" id="TIC86212.1"/>
    </source>
</evidence>
<evidence type="ECO:0000259" key="2">
    <source>
        <dbReference type="PROSITE" id="PS51782"/>
    </source>
</evidence>
<dbReference type="InterPro" id="IPR036779">
    <property type="entry name" value="LysM_dom_sf"/>
</dbReference>
<keyword evidence="4" id="KW-1185">Reference proteome</keyword>
<dbReference type="InterPro" id="IPR018392">
    <property type="entry name" value="LysM"/>
</dbReference>
<feature type="signal peptide" evidence="1">
    <location>
        <begin position="1"/>
        <end position="20"/>
    </location>
</feature>